<gene>
    <name evidence="1" type="ORF">EVAR_8691_1</name>
</gene>
<accession>A0A4C1TUJ8</accession>
<dbReference type="Proteomes" id="UP000299102">
    <property type="component" value="Unassembled WGS sequence"/>
</dbReference>
<keyword evidence="2" id="KW-1185">Reference proteome</keyword>
<name>A0A4C1TUJ8_EUMVA</name>
<dbReference type="EMBL" id="BGZK01000089">
    <property type="protein sequence ID" value="GBP17703.1"/>
    <property type="molecule type" value="Genomic_DNA"/>
</dbReference>
<sequence>MASYPSSVCRPFLMSRDHEHGRGQITSEWCHIHRPCVRSVVHVSRSQARTRQITSVNGAYPSPVRSFIHVSRSRARTRTDYKCEWCHIHRPCVRSVVHVSRSRARMQQITIVNGVISIARVCGPLFMSRDHEHARGQITSVNGVISIVRVCGPLFMSRDHEHGRSRLQL</sequence>
<dbReference type="AlphaFoldDB" id="A0A4C1TUJ8"/>
<proteinExistence type="predicted"/>
<organism evidence="1 2">
    <name type="scientific">Eumeta variegata</name>
    <name type="common">Bagworm moth</name>
    <name type="synonym">Eumeta japonica</name>
    <dbReference type="NCBI Taxonomy" id="151549"/>
    <lineage>
        <taxon>Eukaryota</taxon>
        <taxon>Metazoa</taxon>
        <taxon>Ecdysozoa</taxon>
        <taxon>Arthropoda</taxon>
        <taxon>Hexapoda</taxon>
        <taxon>Insecta</taxon>
        <taxon>Pterygota</taxon>
        <taxon>Neoptera</taxon>
        <taxon>Endopterygota</taxon>
        <taxon>Lepidoptera</taxon>
        <taxon>Glossata</taxon>
        <taxon>Ditrysia</taxon>
        <taxon>Tineoidea</taxon>
        <taxon>Psychidae</taxon>
        <taxon>Oiketicinae</taxon>
        <taxon>Eumeta</taxon>
    </lineage>
</organism>
<protein>
    <submittedName>
        <fullName evidence="1">Uncharacterized protein</fullName>
    </submittedName>
</protein>
<evidence type="ECO:0000313" key="1">
    <source>
        <dbReference type="EMBL" id="GBP17703.1"/>
    </source>
</evidence>
<reference evidence="1 2" key="1">
    <citation type="journal article" date="2019" name="Commun. Biol.">
        <title>The bagworm genome reveals a unique fibroin gene that provides high tensile strength.</title>
        <authorList>
            <person name="Kono N."/>
            <person name="Nakamura H."/>
            <person name="Ohtoshi R."/>
            <person name="Tomita M."/>
            <person name="Numata K."/>
            <person name="Arakawa K."/>
        </authorList>
    </citation>
    <scope>NUCLEOTIDE SEQUENCE [LARGE SCALE GENOMIC DNA]</scope>
</reference>
<comment type="caution">
    <text evidence="1">The sequence shown here is derived from an EMBL/GenBank/DDBJ whole genome shotgun (WGS) entry which is preliminary data.</text>
</comment>
<evidence type="ECO:0000313" key="2">
    <source>
        <dbReference type="Proteomes" id="UP000299102"/>
    </source>
</evidence>